<keyword evidence="2" id="KW-1185">Reference proteome</keyword>
<name>A0A1H9CY84_9BACT</name>
<evidence type="ECO:0000313" key="1">
    <source>
        <dbReference type="EMBL" id="SEQ06101.1"/>
    </source>
</evidence>
<dbReference type="InParanoid" id="A0A1H9CY84"/>
<dbReference type="EMBL" id="FOFB01000005">
    <property type="protein sequence ID" value="SEQ06101.1"/>
    <property type="molecule type" value="Genomic_DNA"/>
</dbReference>
<gene>
    <name evidence="1" type="ORF">SAMN05444359_10564</name>
</gene>
<protein>
    <submittedName>
        <fullName evidence="1">Uncharacterized protein</fullName>
    </submittedName>
</protein>
<organism evidence="1 2">
    <name type="scientific">Neolewinella agarilytica</name>
    <dbReference type="NCBI Taxonomy" id="478744"/>
    <lineage>
        <taxon>Bacteria</taxon>
        <taxon>Pseudomonadati</taxon>
        <taxon>Bacteroidota</taxon>
        <taxon>Saprospiria</taxon>
        <taxon>Saprospirales</taxon>
        <taxon>Lewinellaceae</taxon>
        <taxon>Neolewinella</taxon>
    </lineage>
</organism>
<dbReference type="AlphaFoldDB" id="A0A1H9CY84"/>
<evidence type="ECO:0000313" key="2">
    <source>
        <dbReference type="Proteomes" id="UP000199021"/>
    </source>
</evidence>
<sequence>MHYQVFFYQEYDTMYDLNDAYKQHLEAIAEAIQASPNLATFLEEEEDEFYDALKLEFEPQIEQAHQQLIDYSPLEIEAFERYLLDERFEGLFLPRALGYAVLRGEVTEHYYYARQNDHFGTILKAIAVNSNFDQLSSRIGQSVQCGFALSSDIFVTGLVDGVPSKRVRQFLQAQRSSDARTMEGRRRIERRYRKQFRNRNYHYAPFPVTTSELTTYNSALIDFLLFRVSGDLPNDALMPTLHAMVTRPEFAGRKEILRPMAIYGAYFTPSEEGLPEFMEAINRERKADPEGMANAILSFILELKQNREVPFGPEQEQRLGNVIDRTIDDDLSAYFNLTDKIHGDGYVNPDVHEAIMEEQGKHPGLSPFNENIRETIHGYFSQLAKGLGTNERDYMEWFEITGKQFPAYIKIFGNESFNQQLRALARKYTKDLIKVHTNKRGKDYRDIKKTTMATWQDYGFMTEKQLKEFFKTPRKKKIEE</sequence>
<dbReference type="STRING" id="478744.SAMN05444359_10564"/>
<accession>A0A1H9CY84</accession>
<dbReference type="Proteomes" id="UP000199021">
    <property type="component" value="Unassembled WGS sequence"/>
</dbReference>
<proteinExistence type="predicted"/>
<reference evidence="2" key="1">
    <citation type="submission" date="2016-10" db="EMBL/GenBank/DDBJ databases">
        <authorList>
            <person name="Varghese N."/>
            <person name="Submissions S."/>
        </authorList>
    </citation>
    <scope>NUCLEOTIDE SEQUENCE [LARGE SCALE GENOMIC DNA]</scope>
    <source>
        <strain evidence="2">DSM 24740</strain>
    </source>
</reference>